<evidence type="ECO:0000256" key="1">
    <source>
        <dbReference type="ARBA" id="ARBA00004651"/>
    </source>
</evidence>
<dbReference type="EMBL" id="LXSF01000001">
    <property type="protein sequence ID" value="OAM18267.1"/>
    <property type="molecule type" value="Genomic_DNA"/>
</dbReference>
<dbReference type="InterPro" id="IPR051449">
    <property type="entry name" value="ABC-2_transporter_component"/>
</dbReference>
<protein>
    <submittedName>
        <fullName evidence="8">ABC transporter</fullName>
    </submittedName>
</protein>
<feature type="transmembrane region" description="Helical" evidence="6">
    <location>
        <begin position="327"/>
        <end position="349"/>
    </location>
</feature>
<feature type="transmembrane region" description="Helical" evidence="6">
    <location>
        <begin position="213"/>
        <end position="233"/>
    </location>
</feature>
<evidence type="ECO:0000259" key="7">
    <source>
        <dbReference type="Pfam" id="PF12698"/>
    </source>
</evidence>
<evidence type="ECO:0000256" key="2">
    <source>
        <dbReference type="ARBA" id="ARBA00022475"/>
    </source>
</evidence>
<feature type="transmembrane region" description="Helical" evidence="6">
    <location>
        <begin position="293"/>
        <end position="315"/>
    </location>
</feature>
<feature type="transmembrane region" description="Helical" evidence="6">
    <location>
        <begin position="387"/>
        <end position="405"/>
    </location>
</feature>
<evidence type="ECO:0000256" key="5">
    <source>
        <dbReference type="ARBA" id="ARBA00023136"/>
    </source>
</evidence>
<dbReference type="GO" id="GO:0140359">
    <property type="term" value="F:ABC-type transporter activity"/>
    <property type="evidence" value="ECO:0007669"/>
    <property type="project" value="InterPro"/>
</dbReference>
<evidence type="ECO:0000256" key="3">
    <source>
        <dbReference type="ARBA" id="ARBA00022692"/>
    </source>
</evidence>
<dbReference type="PANTHER" id="PTHR30294">
    <property type="entry name" value="MEMBRANE COMPONENT OF ABC TRANSPORTER YHHJ-RELATED"/>
    <property type="match status" value="1"/>
</dbReference>
<reference evidence="9" key="1">
    <citation type="submission" date="2016-05" db="EMBL/GenBank/DDBJ databases">
        <title>Draft genome of Corynebacterium afermentans subsp. afermentans LCDC 88199T.</title>
        <authorList>
            <person name="Bernier A.-M."/>
            <person name="Bernard K."/>
        </authorList>
    </citation>
    <scope>NUCLEOTIDE SEQUENCE [LARGE SCALE GENOMIC DNA]</scope>
    <source>
        <strain evidence="9">NML01-0328</strain>
    </source>
</reference>
<evidence type="ECO:0000313" key="8">
    <source>
        <dbReference type="EMBL" id="OAM18267.1"/>
    </source>
</evidence>
<comment type="subcellular location">
    <subcellularLocation>
        <location evidence="1">Cell membrane</location>
        <topology evidence="1">Multi-pass membrane protein</topology>
    </subcellularLocation>
</comment>
<dbReference type="PANTHER" id="PTHR30294:SF38">
    <property type="entry name" value="TRANSPORT PERMEASE PROTEIN"/>
    <property type="match status" value="1"/>
</dbReference>
<proteinExistence type="predicted"/>
<evidence type="ECO:0000313" key="9">
    <source>
        <dbReference type="Proteomes" id="UP000078003"/>
    </source>
</evidence>
<feature type="transmembrane region" description="Helical" evidence="6">
    <location>
        <begin position="20"/>
        <end position="38"/>
    </location>
</feature>
<keyword evidence="2" id="KW-1003">Cell membrane</keyword>
<dbReference type="Pfam" id="PF12698">
    <property type="entry name" value="ABC2_membrane_3"/>
    <property type="match status" value="1"/>
</dbReference>
<dbReference type="RefSeq" id="WP_064083481.1">
    <property type="nucleotide sequence ID" value="NZ_LXSF01000001.1"/>
</dbReference>
<feature type="domain" description="ABC-2 type transporter transmembrane" evidence="7">
    <location>
        <begin position="23"/>
        <end position="402"/>
    </location>
</feature>
<evidence type="ECO:0000256" key="4">
    <source>
        <dbReference type="ARBA" id="ARBA00022989"/>
    </source>
</evidence>
<evidence type="ECO:0000256" key="6">
    <source>
        <dbReference type="SAM" id="Phobius"/>
    </source>
</evidence>
<dbReference type="AlphaFoldDB" id="A0A1A9RHU9"/>
<sequence>MLAAAITKELKLLSRDLHGVAVLFVMPILFMLIMSAALSSSRENLNPDAQIVLLGKPNSPLNQQFLQALQNEKLKVQLADESRLADFQVALQRGEADLLLLNPNDETTPLEKEQPLRLWLQPDADRGWLLGIKGLMRQHYTRARLAQYFDGNEIVLDNNKNPAVRRIQDQVNKELDGKFGQIETYLGREMWQETYLNRQGEAVEQPNSVQHSVPAWLIFGMFFIMIPLSNVMAMERQTNTLTRLNMARAPAWKLLAAKLIPYFLINQLQFAGMVALGAWVLPLLGMPAFALAGGWAGYAAVSCAVSLAALGYGLLVSVLAKTTEHAVVLGGGGIIIMAALGGVMVPVHIMPALMQQLSQLSPMGWGLSAFQKLLLNHYTLAQIAPQLLRLAGFGLAALAAAAALYRRQLKTQARF</sequence>
<keyword evidence="3 6" id="KW-0812">Transmembrane</keyword>
<dbReference type="Proteomes" id="UP000078003">
    <property type="component" value="Unassembled WGS sequence"/>
</dbReference>
<accession>A0A1A9RHU9</accession>
<organism evidence="8 9">
    <name type="scientific">Eikenella corrodens</name>
    <dbReference type="NCBI Taxonomy" id="539"/>
    <lineage>
        <taxon>Bacteria</taxon>
        <taxon>Pseudomonadati</taxon>
        <taxon>Pseudomonadota</taxon>
        <taxon>Betaproteobacteria</taxon>
        <taxon>Neisseriales</taxon>
        <taxon>Neisseriaceae</taxon>
        <taxon>Eikenella</taxon>
    </lineage>
</organism>
<feature type="transmembrane region" description="Helical" evidence="6">
    <location>
        <begin position="254"/>
        <end position="281"/>
    </location>
</feature>
<comment type="caution">
    <text evidence="8">The sequence shown here is derived from an EMBL/GenBank/DDBJ whole genome shotgun (WGS) entry which is preliminary data.</text>
</comment>
<dbReference type="InterPro" id="IPR013525">
    <property type="entry name" value="ABC2_TM"/>
</dbReference>
<keyword evidence="5 6" id="KW-0472">Membrane</keyword>
<dbReference type="GO" id="GO:0005886">
    <property type="term" value="C:plasma membrane"/>
    <property type="evidence" value="ECO:0007669"/>
    <property type="project" value="UniProtKB-SubCell"/>
</dbReference>
<name>A0A1A9RHU9_EIKCO</name>
<gene>
    <name evidence="8" type="ORF">A7P85_00890</name>
</gene>
<keyword evidence="4 6" id="KW-1133">Transmembrane helix</keyword>